<dbReference type="Proteomes" id="UP000886469">
    <property type="component" value="Unassembled WGS sequence"/>
</dbReference>
<dbReference type="Gene3D" id="3.40.50.2000">
    <property type="entry name" value="Glycogen Phosphorylase B"/>
    <property type="match status" value="1"/>
</dbReference>
<gene>
    <name evidence="1" type="ORF">E4Q08_23210</name>
</gene>
<reference evidence="1" key="1">
    <citation type="submission" date="2019-03" db="EMBL/GenBank/DDBJ databases">
        <title>Metabolic reconstructions from genomes of highly enriched 'Candidatus Accumulibacter' and 'Candidatus Competibacter' bioreactor populations.</title>
        <authorList>
            <person name="Annavajhala M.K."/>
            <person name="Welles L."/>
            <person name="Abbas B."/>
            <person name="Sorokin D."/>
            <person name="Park H."/>
            <person name="Van Loosdrecht M."/>
            <person name="Chandran K."/>
        </authorList>
    </citation>
    <scope>NUCLEOTIDE SEQUENCE</scope>
    <source>
        <strain evidence="1">SBR_L</strain>
    </source>
</reference>
<protein>
    <recommendedName>
        <fullName evidence="3">Glycosyltransferase subfamily 4-like N-terminal domain-containing protein</fullName>
    </recommendedName>
</protein>
<organism evidence="1 2">
    <name type="scientific">Candidatus Accumulibacter contiguus</name>
    <dbReference type="NCBI Taxonomy" id="2954381"/>
    <lineage>
        <taxon>Bacteria</taxon>
        <taxon>Pseudomonadati</taxon>
        <taxon>Pseudomonadota</taxon>
        <taxon>Betaproteobacteria</taxon>
        <taxon>Candidatus Accumulibacter</taxon>
    </lineage>
</organism>
<proteinExistence type="predicted"/>
<keyword evidence="2" id="KW-1185">Reference proteome</keyword>
<name>A0ABX1TFR8_9PROT</name>
<dbReference type="RefSeq" id="WP_169072163.1">
    <property type="nucleotide sequence ID" value="NZ_SPMX01000107.1"/>
</dbReference>
<dbReference type="EMBL" id="SPMX01000107">
    <property type="protein sequence ID" value="NMQ07933.1"/>
    <property type="molecule type" value="Genomic_DNA"/>
</dbReference>
<comment type="caution">
    <text evidence="1">The sequence shown here is derived from an EMBL/GenBank/DDBJ whole genome shotgun (WGS) entry which is preliminary data.</text>
</comment>
<evidence type="ECO:0000313" key="2">
    <source>
        <dbReference type="Proteomes" id="UP000886469"/>
    </source>
</evidence>
<evidence type="ECO:0000313" key="1">
    <source>
        <dbReference type="EMBL" id="NMQ07933.1"/>
    </source>
</evidence>
<sequence>MLKVLSIANYATNDSLKDLSRNKTGYGYVVQDILMAMSKRSDVTFYSYSGNYTTFAFCGVKYLGNRIVTILVRSRKLWATWSALKFILKTRSISREVLRVCYAYYAQDYINTYIALADVIHIHGCSPNLYPAWEAANNSDKGVVVTLHGLNSFSEHSKASLMTKEWEKRFLGEFVQSKKSTINGVD</sequence>
<dbReference type="SUPFAM" id="SSF53756">
    <property type="entry name" value="UDP-Glycosyltransferase/glycogen phosphorylase"/>
    <property type="match status" value="1"/>
</dbReference>
<evidence type="ECO:0008006" key="3">
    <source>
        <dbReference type="Google" id="ProtNLM"/>
    </source>
</evidence>
<accession>A0ABX1TFR8</accession>